<accession>A0A1Y0B1D8</accession>
<evidence type="ECO:0000256" key="1">
    <source>
        <dbReference type="SAM" id="MobiDB-lite"/>
    </source>
</evidence>
<keyword evidence="2" id="KW-0496">Mitochondrion</keyword>
<reference evidence="2" key="1">
    <citation type="submission" date="2017-03" db="EMBL/GenBank/DDBJ databases">
        <title>The mitochondrial genome of the carnivorous plant Utricularia reniformis (Lentibulariaceae): structure, comparative analysis and evolutionary landmarks.</title>
        <authorList>
            <person name="Silva S.R."/>
            <person name="Alvarenga D.O."/>
            <person name="Michael T.P."/>
            <person name="Miranda V.F.O."/>
            <person name="Varani A.M."/>
        </authorList>
    </citation>
    <scope>NUCLEOTIDE SEQUENCE</scope>
</reference>
<name>A0A1Y0B1D8_9LAMI</name>
<feature type="compositionally biased region" description="Polar residues" evidence="1">
    <location>
        <begin position="1"/>
        <end position="10"/>
    </location>
</feature>
<feature type="compositionally biased region" description="Low complexity" evidence="1">
    <location>
        <begin position="11"/>
        <end position="21"/>
    </location>
</feature>
<gene>
    <name evidence="2" type="ORF">AEK19_MT0957</name>
</gene>
<geneLocation type="mitochondrion" evidence="2"/>
<organism evidence="2">
    <name type="scientific">Utricularia reniformis</name>
    <dbReference type="NCBI Taxonomy" id="192314"/>
    <lineage>
        <taxon>Eukaryota</taxon>
        <taxon>Viridiplantae</taxon>
        <taxon>Streptophyta</taxon>
        <taxon>Embryophyta</taxon>
        <taxon>Tracheophyta</taxon>
        <taxon>Spermatophyta</taxon>
        <taxon>Magnoliopsida</taxon>
        <taxon>eudicotyledons</taxon>
        <taxon>Gunneridae</taxon>
        <taxon>Pentapetalae</taxon>
        <taxon>asterids</taxon>
        <taxon>lamiids</taxon>
        <taxon>Lamiales</taxon>
        <taxon>Lentibulariaceae</taxon>
        <taxon>Utricularia</taxon>
    </lineage>
</organism>
<feature type="region of interest" description="Disordered" evidence="1">
    <location>
        <begin position="1"/>
        <end position="22"/>
    </location>
</feature>
<sequence>MLRDVNIQQASRRSSGWSVSGRGYGISSRMLGIFILLGLPSLTPLCFPISTDTTYQLFGCDDQHTTTGMGAVI</sequence>
<dbReference type="AlphaFoldDB" id="A0A1Y0B1D8"/>
<evidence type="ECO:0000313" key="2">
    <source>
        <dbReference type="EMBL" id="ART31183.1"/>
    </source>
</evidence>
<dbReference type="EMBL" id="KY774314">
    <property type="protein sequence ID" value="ART31183.1"/>
    <property type="molecule type" value="Genomic_DNA"/>
</dbReference>
<protein>
    <submittedName>
        <fullName evidence="2">Uncharacterized protein</fullName>
    </submittedName>
</protein>
<proteinExistence type="predicted"/>